<dbReference type="InterPro" id="IPR019777">
    <property type="entry name" value="Form_AcTrfase_GR_CS"/>
</dbReference>
<dbReference type="RefSeq" id="WP_266001389.1">
    <property type="nucleotide sequence ID" value="NZ_JAPJDN010000085.1"/>
</dbReference>
<dbReference type="InterPro" id="IPR001150">
    <property type="entry name" value="Gly_radical"/>
</dbReference>
<feature type="domain" description="Glycine radical" evidence="5">
    <location>
        <begin position="886"/>
        <end position="1007"/>
    </location>
</feature>
<organism evidence="7 8">
    <name type="scientific">Mycobacterium pinniadriaticum</name>
    <dbReference type="NCBI Taxonomy" id="2994102"/>
    <lineage>
        <taxon>Bacteria</taxon>
        <taxon>Bacillati</taxon>
        <taxon>Actinomycetota</taxon>
        <taxon>Actinomycetes</taxon>
        <taxon>Mycobacteriales</taxon>
        <taxon>Mycobacteriaceae</taxon>
        <taxon>Mycobacterium</taxon>
    </lineage>
</organism>
<comment type="caution">
    <text evidence="7">The sequence shown here is derived from an EMBL/GenBank/DDBJ whole genome shotgun (WGS) entry which is preliminary data.</text>
</comment>
<proteinExistence type="predicted"/>
<dbReference type="PROSITE" id="PS51149">
    <property type="entry name" value="GLY_RADICAL_2"/>
    <property type="match status" value="1"/>
</dbReference>
<evidence type="ECO:0000259" key="5">
    <source>
        <dbReference type="PROSITE" id="PS51149"/>
    </source>
</evidence>
<dbReference type="PANTHER" id="PTHR43641:SF2">
    <property type="entry name" value="DEHYDRATASE YBIW-RELATED"/>
    <property type="match status" value="1"/>
</dbReference>
<dbReference type="PROSITE" id="PS00850">
    <property type="entry name" value="GLY_RADICAL_1"/>
    <property type="match status" value="1"/>
</dbReference>
<feature type="domain" description="PFL" evidence="6">
    <location>
        <begin position="207"/>
        <end position="880"/>
    </location>
</feature>
<reference evidence="7 8" key="1">
    <citation type="submission" date="2022-11" db="EMBL/GenBank/DDBJ databases">
        <title>Mycobacterium sp. nov.</title>
        <authorList>
            <person name="Papic B."/>
            <person name="Spicic S."/>
            <person name="Duvnjak S."/>
        </authorList>
    </citation>
    <scope>NUCLEOTIDE SEQUENCE [LARGE SCALE GENOMIC DNA]</scope>
    <source>
        <strain evidence="7 8">CVI_P4</strain>
    </source>
</reference>
<dbReference type="Pfam" id="PF02901">
    <property type="entry name" value="PFL-like"/>
    <property type="match status" value="1"/>
</dbReference>
<evidence type="ECO:0008006" key="9">
    <source>
        <dbReference type="Google" id="ProtNLM"/>
    </source>
</evidence>
<dbReference type="SUPFAM" id="SSF51998">
    <property type="entry name" value="PFL-like glycyl radical enzymes"/>
    <property type="match status" value="1"/>
</dbReference>
<protein>
    <recommendedName>
        <fullName evidence="9">Formate acetyltransferase</fullName>
    </recommendedName>
</protein>
<feature type="coiled-coil region" evidence="4">
    <location>
        <begin position="137"/>
        <end position="164"/>
    </location>
</feature>
<keyword evidence="4" id="KW-0175">Coiled coil</keyword>
<feature type="modified residue" description="Glycine radical" evidence="3">
    <location>
        <position position="983"/>
    </location>
</feature>
<sequence length="1007" mass="113155">MKNFNKTVGNGSLDAEYEDAEALLFATLQNIEHALNTEPALNREMTGAFGPIDAVVGIRTEDDTVQCTIEIRNAECTVVKGVCRPDAGATLVFDSLQEFASYVNADHDEAIRMFLASRVRLEGNPAAFGYVSYLTSLLSRNEDVESYRKQIERHRQQAVESAEQAGEPQRGMQRSRIKGRLRAEKVDPGVKYLEEPFLSQYVLEDFPRLARFRQEHYDTMPEVTAEQGRLLTDFYVINGFETKSDGTAWDPTLRTARAFEYLMENKEPVLRKDGLLAGTITPNPICGSVQQPYTVGWSIWGEMTTLQDRELDPFFISDETRETLHRYVFPFWMDKHTVQMWKDRNDYPLSAKINDRMFCFNLWSLNSLNPGSPGFERVVHQGLESIREEVVQQRAAHVDTSPDDVDQNKMNTWEAMLAAIDGVLAYTRNLAAMIRTAADDEADPTRRQELETIHANLLRVPRYPAQTLHEAVQALWIMFIALSLDSMDDDITVGRLDQILQPYFAADIEKIPNDEREAYVKRAIELVGCLFLRFTSHRIAAATIASWQNSGAPGVASVTVGGVTPEGKDGVNDMTYIVLKVAEMLSLDDPDMDARYMVGVNSTDYIRRVAELNYITSGTPSIHNDEAIIDALCQHGWKVEDARDWVPCGCVEPVIHGKHFAATGDVDSNLMVPLTMAMYNGYHPTARWDFGPKTGELEAFETFDDFFEAFETQFKFIYREAIEASHQILRVHQQIMPAPLYSVTLQGCVESGVGMTHGGARYNSSGAAFIALSDVTDSLLTIKQVVFDEEKYTLREIRDAMDANFEGHEAMHAYIMNRVPKFGSGDPRGRAMVDRVTRMTADFLHGQDNGRGGHYSTGYRTNNNHTVYGRVSGASPSGRLAGTPFTSGLTPNPAASKNPLDNFNDVASIDPLTCDNNYTLNVRLSFSNKDSHKQNVDHIASYVQAYFVNGGMQVQFNMVDGDTLRDAMAHPEFYPDLIVRVSGYTGYYTRMQRDLQLEIIGRTEFVI</sequence>
<evidence type="ECO:0000313" key="8">
    <source>
        <dbReference type="Proteomes" id="UP001300745"/>
    </source>
</evidence>
<dbReference type="Pfam" id="PF01228">
    <property type="entry name" value="Gly_radical"/>
    <property type="match status" value="1"/>
</dbReference>
<dbReference type="Gene3D" id="3.20.70.20">
    <property type="match status" value="1"/>
</dbReference>
<evidence type="ECO:0000256" key="3">
    <source>
        <dbReference type="PROSITE-ProRule" id="PRU00493"/>
    </source>
</evidence>
<name>A0ABT3SPJ1_9MYCO</name>
<keyword evidence="8" id="KW-1185">Reference proteome</keyword>
<keyword evidence="1 3" id="KW-0556">Organic radical</keyword>
<evidence type="ECO:0000259" key="6">
    <source>
        <dbReference type="PROSITE" id="PS51554"/>
    </source>
</evidence>
<evidence type="ECO:0000256" key="2">
    <source>
        <dbReference type="ARBA" id="ARBA00023239"/>
    </source>
</evidence>
<evidence type="ECO:0000256" key="1">
    <source>
        <dbReference type="ARBA" id="ARBA00022818"/>
    </source>
</evidence>
<gene>
    <name evidence="7" type="ORF">ORI27_32650</name>
</gene>
<dbReference type="PANTHER" id="PTHR43641">
    <property type="entry name" value="FORMATE ACETYLTRANSFERASE 3-RELATED"/>
    <property type="match status" value="1"/>
</dbReference>
<evidence type="ECO:0000313" key="7">
    <source>
        <dbReference type="EMBL" id="MCX2941435.1"/>
    </source>
</evidence>
<dbReference type="InterPro" id="IPR051215">
    <property type="entry name" value="GRE"/>
</dbReference>
<accession>A0ABT3SPJ1</accession>
<evidence type="ECO:0000256" key="4">
    <source>
        <dbReference type="SAM" id="Coils"/>
    </source>
</evidence>
<dbReference type="EMBL" id="JAPJDO010000085">
    <property type="protein sequence ID" value="MCX2941435.1"/>
    <property type="molecule type" value="Genomic_DNA"/>
</dbReference>
<dbReference type="PROSITE" id="PS51554">
    <property type="entry name" value="PFL"/>
    <property type="match status" value="1"/>
</dbReference>
<dbReference type="Proteomes" id="UP001300745">
    <property type="component" value="Unassembled WGS sequence"/>
</dbReference>
<keyword evidence="2" id="KW-0456">Lyase</keyword>
<dbReference type="InterPro" id="IPR004184">
    <property type="entry name" value="PFL_dom"/>
</dbReference>